<reference evidence="1" key="1">
    <citation type="submission" date="2022-03" db="EMBL/GenBank/DDBJ databases">
        <title>A functionally conserved STORR gene fusion in Papaver species that diverged 16.8 million years ago.</title>
        <authorList>
            <person name="Catania T."/>
        </authorList>
    </citation>
    <scope>NUCLEOTIDE SEQUENCE</scope>
    <source>
        <strain evidence="1">S-191538</strain>
    </source>
</reference>
<dbReference type="SUPFAM" id="SSF50249">
    <property type="entry name" value="Nucleic acid-binding proteins"/>
    <property type="match status" value="1"/>
</dbReference>
<feature type="non-terminal residue" evidence="1">
    <location>
        <position position="1"/>
    </location>
</feature>
<keyword evidence="2" id="KW-1185">Reference proteome</keyword>
<accession>A0AA42AZN9</accession>
<comment type="caution">
    <text evidence="1">The sequence shown here is derived from an EMBL/GenBank/DDBJ whole genome shotgun (WGS) entry which is preliminary data.</text>
</comment>
<evidence type="ECO:0000313" key="2">
    <source>
        <dbReference type="Proteomes" id="UP001177140"/>
    </source>
</evidence>
<dbReference type="InterPro" id="IPR012340">
    <property type="entry name" value="NA-bd_OB-fold"/>
</dbReference>
<dbReference type="AlphaFoldDB" id="A0AA42AZN9"/>
<name>A0AA42AZN9_PAPNU</name>
<gene>
    <name evidence="1" type="ORF">MKW94_022209</name>
</gene>
<proteinExistence type="predicted"/>
<dbReference type="GO" id="GO:0006355">
    <property type="term" value="P:regulation of DNA-templated transcription"/>
    <property type="evidence" value="ECO:0007669"/>
    <property type="project" value="TreeGrafter"/>
</dbReference>
<dbReference type="PANTHER" id="PTHR11289:SF0">
    <property type="entry name" value="BREAST CANCER TYPE 2 SUSCEPTIBILITY PROTEIN"/>
    <property type="match status" value="1"/>
</dbReference>
<dbReference type="Proteomes" id="UP001177140">
    <property type="component" value="Unassembled WGS sequence"/>
</dbReference>
<sequence>YSVDAILDVALTNLLIAGKLFVGQKLRASKTVNLRLHINGTYRAHWASVRNSDLPRLLGVSRVMVVWCPGHSSEKHVFILYFIRRA</sequence>
<dbReference type="InterPro" id="IPR015525">
    <property type="entry name" value="BRCA2"/>
</dbReference>
<dbReference type="GO" id="GO:0000724">
    <property type="term" value="P:double-strand break repair via homologous recombination"/>
    <property type="evidence" value="ECO:0007669"/>
    <property type="project" value="InterPro"/>
</dbReference>
<dbReference type="EMBL" id="JAJJMA010277624">
    <property type="protein sequence ID" value="MCL7046122.1"/>
    <property type="molecule type" value="Genomic_DNA"/>
</dbReference>
<protein>
    <submittedName>
        <fullName evidence="1">Uncharacterized protein</fullName>
    </submittedName>
</protein>
<evidence type="ECO:0000313" key="1">
    <source>
        <dbReference type="EMBL" id="MCL7046122.1"/>
    </source>
</evidence>
<organism evidence="1 2">
    <name type="scientific">Papaver nudicaule</name>
    <name type="common">Iceland poppy</name>
    <dbReference type="NCBI Taxonomy" id="74823"/>
    <lineage>
        <taxon>Eukaryota</taxon>
        <taxon>Viridiplantae</taxon>
        <taxon>Streptophyta</taxon>
        <taxon>Embryophyta</taxon>
        <taxon>Tracheophyta</taxon>
        <taxon>Spermatophyta</taxon>
        <taxon>Magnoliopsida</taxon>
        <taxon>Ranunculales</taxon>
        <taxon>Papaveraceae</taxon>
        <taxon>Papaveroideae</taxon>
        <taxon>Papaver</taxon>
    </lineage>
</organism>
<dbReference type="PANTHER" id="PTHR11289">
    <property type="entry name" value="BREAST CANCER TYPE 2 SUSCEPTIBILITY PROTEIN BRCA2"/>
    <property type="match status" value="1"/>
</dbReference>